<dbReference type="EMBL" id="CAJJDP010000128">
    <property type="protein sequence ID" value="CAD8202895.1"/>
    <property type="molecule type" value="Genomic_DNA"/>
</dbReference>
<dbReference type="AlphaFoldDB" id="A0A8S1XP23"/>
<name>A0A8S1XP23_PAROT</name>
<keyword evidence="1" id="KW-0812">Transmembrane</keyword>
<comment type="caution">
    <text evidence="2">The sequence shown here is derived from an EMBL/GenBank/DDBJ whole genome shotgun (WGS) entry which is preliminary data.</text>
</comment>
<reference evidence="2" key="1">
    <citation type="submission" date="2021-01" db="EMBL/GenBank/DDBJ databases">
        <authorList>
            <consortium name="Genoscope - CEA"/>
            <person name="William W."/>
        </authorList>
    </citation>
    <scope>NUCLEOTIDE SEQUENCE</scope>
</reference>
<sequence length="42" mass="4800">MHNLDELCVVIHCFLANCGFIFVVFCIGSGNMFKYFVINNIL</sequence>
<proteinExistence type="predicted"/>
<organism evidence="2 3">
    <name type="scientific">Paramecium octaurelia</name>
    <dbReference type="NCBI Taxonomy" id="43137"/>
    <lineage>
        <taxon>Eukaryota</taxon>
        <taxon>Sar</taxon>
        <taxon>Alveolata</taxon>
        <taxon>Ciliophora</taxon>
        <taxon>Intramacronucleata</taxon>
        <taxon>Oligohymenophorea</taxon>
        <taxon>Peniculida</taxon>
        <taxon>Parameciidae</taxon>
        <taxon>Paramecium</taxon>
    </lineage>
</organism>
<evidence type="ECO:0000313" key="3">
    <source>
        <dbReference type="Proteomes" id="UP000683925"/>
    </source>
</evidence>
<evidence type="ECO:0000313" key="2">
    <source>
        <dbReference type="EMBL" id="CAD8202895.1"/>
    </source>
</evidence>
<feature type="transmembrane region" description="Helical" evidence="1">
    <location>
        <begin position="7"/>
        <end position="30"/>
    </location>
</feature>
<accession>A0A8S1XP23</accession>
<keyword evidence="1" id="KW-0472">Membrane</keyword>
<protein>
    <submittedName>
        <fullName evidence="2">Uncharacterized protein</fullName>
    </submittedName>
</protein>
<keyword evidence="3" id="KW-1185">Reference proteome</keyword>
<dbReference type="Proteomes" id="UP000683925">
    <property type="component" value="Unassembled WGS sequence"/>
</dbReference>
<gene>
    <name evidence="2" type="ORF">POCTA_138.1.T1280138</name>
</gene>
<keyword evidence="1" id="KW-1133">Transmembrane helix</keyword>
<evidence type="ECO:0000256" key="1">
    <source>
        <dbReference type="SAM" id="Phobius"/>
    </source>
</evidence>